<dbReference type="PANTHER" id="PTHR10696:SF51">
    <property type="entry name" value="TRIMETHYLLYSINE DIOXYGENASE, MITOCHONDRIAL"/>
    <property type="match status" value="1"/>
</dbReference>
<name>C4JYS8_UNCRE</name>
<evidence type="ECO:0000256" key="4">
    <source>
        <dbReference type="ARBA" id="ARBA00023002"/>
    </source>
</evidence>
<comment type="pathway">
    <text evidence="2">Amine and polyamine biosynthesis; carnitine biosynthesis.</text>
</comment>
<evidence type="ECO:0000259" key="5">
    <source>
        <dbReference type="Pfam" id="PF02668"/>
    </source>
</evidence>
<dbReference type="HOGENOM" id="CLU_021859_3_2_1"/>
<dbReference type="VEuPathDB" id="FungiDB:UREG_07329"/>
<dbReference type="KEGG" id="ure:UREG_07329"/>
<dbReference type="RefSeq" id="XP_002582556.1">
    <property type="nucleotide sequence ID" value="XM_002582510.1"/>
</dbReference>
<dbReference type="InParanoid" id="C4JYS8"/>
<dbReference type="AlphaFoldDB" id="C4JYS8"/>
<dbReference type="SUPFAM" id="SSF51197">
    <property type="entry name" value="Clavaminate synthase-like"/>
    <property type="match status" value="1"/>
</dbReference>
<gene>
    <name evidence="6" type="ORF">UREG_07329</name>
</gene>
<dbReference type="Pfam" id="PF02668">
    <property type="entry name" value="TauD"/>
    <property type="match status" value="1"/>
</dbReference>
<dbReference type="PANTHER" id="PTHR10696">
    <property type="entry name" value="GAMMA-BUTYROBETAINE HYDROXYLASE-RELATED"/>
    <property type="match status" value="1"/>
</dbReference>
<comment type="cofactor">
    <cofactor evidence="1">
        <name>L-ascorbate</name>
        <dbReference type="ChEBI" id="CHEBI:38290"/>
    </cofactor>
</comment>
<keyword evidence="3" id="KW-0124">Carnitine biosynthesis</keyword>
<dbReference type="Proteomes" id="UP000002058">
    <property type="component" value="Unassembled WGS sequence"/>
</dbReference>
<evidence type="ECO:0000313" key="7">
    <source>
        <dbReference type="Proteomes" id="UP000002058"/>
    </source>
</evidence>
<dbReference type="InterPro" id="IPR003819">
    <property type="entry name" value="TauD/TfdA-like"/>
</dbReference>
<proteinExistence type="predicted"/>
<feature type="domain" description="TauD/TfdA-like" evidence="5">
    <location>
        <begin position="3"/>
        <end position="192"/>
    </location>
</feature>
<dbReference type="InterPro" id="IPR050411">
    <property type="entry name" value="AlphaKG_dependent_hydroxylases"/>
</dbReference>
<protein>
    <recommendedName>
        <fullName evidence="5">TauD/TfdA-like domain-containing protein</fullName>
    </recommendedName>
</protein>
<keyword evidence="4" id="KW-0560">Oxidoreductase</keyword>
<evidence type="ECO:0000313" key="6">
    <source>
        <dbReference type="EMBL" id="EEP82464.1"/>
    </source>
</evidence>
<dbReference type="GO" id="GO:0016491">
    <property type="term" value="F:oxidoreductase activity"/>
    <property type="evidence" value="ECO:0007669"/>
    <property type="project" value="UniProtKB-KW"/>
</dbReference>
<sequence length="216" mass="24743">MNSNDGGFWDFTSDLAMKDMAYTKEGLGVHTDNAYFTDPAGLQMFHLLSHTNGEGGESVLVDGFEAARTLYRENRNAYSTLRRSVFSHHASGNQDVCIKPARSFPTFLHSPRTQELYQVRWNNEDRGAQFSASLEKLRHWYSAARAWSEILSRPGLVRQFKLEPGTPLIFDNWRMLHGRTAFTGARRMCGGYINHDDFVSRYELLNKGREQVLLEI</sequence>
<dbReference type="EMBL" id="CH476619">
    <property type="protein sequence ID" value="EEP82464.1"/>
    <property type="molecule type" value="Genomic_DNA"/>
</dbReference>
<organism evidence="6 7">
    <name type="scientific">Uncinocarpus reesii (strain UAMH 1704)</name>
    <dbReference type="NCBI Taxonomy" id="336963"/>
    <lineage>
        <taxon>Eukaryota</taxon>
        <taxon>Fungi</taxon>
        <taxon>Dikarya</taxon>
        <taxon>Ascomycota</taxon>
        <taxon>Pezizomycotina</taxon>
        <taxon>Eurotiomycetes</taxon>
        <taxon>Eurotiomycetidae</taxon>
        <taxon>Onygenales</taxon>
        <taxon>Onygenaceae</taxon>
        <taxon>Uncinocarpus</taxon>
    </lineage>
</organism>
<evidence type="ECO:0000256" key="1">
    <source>
        <dbReference type="ARBA" id="ARBA00001961"/>
    </source>
</evidence>
<accession>C4JYS8</accession>
<dbReference type="STRING" id="336963.C4JYS8"/>
<dbReference type="GO" id="GO:0005739">
    <property type="term" value="C:mitochondrion"/>
    <property type="evidence" value="ECO:0007669"/>
    <property type="project" value="TreeGrafter"/>
</dbReference>
<dbReference type="GO" id="GO:0045329">
    <property type="term" value="P:carnitine biosynthetic process"/>
    <property type="evidence" value="ECO:0007669"/>
    <property type="project" value="UniProtKB-KW"/>
</dbReference>
<dbReference type="OMA" id="KYKWGFC"/>
<evidence type="ECO:0000256" key="2">
    <source>
        <dbReference type="ARBA" id="ARBA00005022"/>
    </source>
</evidence>
<dbReference type="Gene3D" id="3.60.130.10">
    <property type="entry name" value="Clavaminate synthase-like"/>
    <property type="match status" value="1"/>
</dbReference>
<dbReference type="OrthoDB" id="408743at2759"/>
<dbReference type="InterPro" id="IPR042098">
    <property type="entry name" value="TauD-like_sf"/>
</dbReference>
<evidence type="ECO:0000256" key="3">
    <source>
        <dbReference type="ARBA" id="ARBA00022873"/>
    </source>
</evidence>
<dbReference type="eggNOG" id="KOG3889">
    <property type="taxonomic scope" value="Eukaryota"/>
</dbReference>
<reference evidence="7" key="1">
    <citation type="journal article" date="2009" name="Genome Res.">
        <title>Comparative genomic analyses of the human fungal pathogens Coccidioides and their relatives.</title>
        <authorList>
            <person name="Sharpton T.J."/>
            <person name="Stajich J.E."/>
            <person name="Rounsley S.D."/>
            <person name="Gardner M.J."/>
            <person name="Wortman J.R."/>
            <person name="Jordar V.S."/>
            <person name="Maiti R."/>
            <person name="Kodira C.D."/>
            <person name="Neafsey D.E."/>
            <person name="Zeng Q."/>
            <person name="Hung C.-Y."/>
            <person name="McMahan C."/>
            <person name="Muszewska A."/>
            <person name="Grynberg M."/>
            <person name="Mandel M.A."/>
            <person name="Kellner E.M."/>
            <person name="Barker B.M."/>
            <person name="Galgiani J.N."/>
            <person name="Orbach M.J."/>
            <person name="Kirkland T.N."/>
            <person name="Cole G.T."/>
            <person name="Henn M.R."/>
            <person name="Birren B.W."/>
            <person name="Taylor J.W."/>
        </authorList>
    </citation>
    <scope>NUCLEOTIDE SEQUENCE [LARGE SCALE GENOMIC DNA]</scope>
    <source>
        <strain evidence="7">UAMH 1704</strain>
    </source>
</reference>
<keyword evidence="7" id="KW-1185">Reference proteome</keyword>
<dbReference type="GeneID" id="8444207"/>